<dbReference type="EMBL" id="FUZT01000010">
    <property type="protein sequence ID" value="SKC82867.1"/>
    <property type="molecule type" value="Genomic_DNA"/>
</dbReference>
<reference evidence="2 3" key="1">
    <citation type="submission" date="2017-02" db="EMBL/GenBank/DDBJ databases">
        <authorList>
            <person name="Peterson S.W."/>
        </authorList>
    </citation>
    <scope>NUCLEOTIDE SEQUENCE [LARGE SCALE GENOMIC DNA]</scope>
    <source>
        <strain evidence="2 3">M1</strain>
    </source>
</reference>
<dbReference type="AlphaFoldDB" id="A0A1T5M3P0"/>
<sequence length="271" mass="30665">MQILSIRLPASGDSSSSSQSKTITIPNLGKIKNITADTGNVTYELIDNQQVKINASGGNYVRRVYDSKKYSKYVSGQTSSNYNKDGYTGTLSRYLYSGSYTPGHSKSVSEDGIVYITAKEKKVAEDKSVQVSYNLTNTKKYDRNGYIGTLTATIEVTSDIMFRLLDKIDAILPTKEIGEIFTVSLACSGTYTGTVTRPASDTRVYRYKGTVYKGGYDYYYAYNITIEYEEDSKTYLKINNEYKKIHFYLKQSCMYEKVAPYLKINNKYKRI</sequence>
<proteinExistence type="predicted"/>
<dbReference type="Proteomes" id="UP000190285">
    <property type="component" value="Unassembled WGS sequence"/>
</dbReference>
<accession>A0A1T5M3P0</accession>
<evidence type="ECO:0000256" key="1">
    <source>
        <dbReference type="SAM" id="MobiDB-lite"/>
    </source>
</evidence>
<organism evidence="2 3">
    <name type="scientific">Maledivibacter halophilus</name>
    <dbReference type="NCBI Taxonomy" id="36842"/>
    <lineage>
        <taxon>Bacteria</taxon>
        <taxon>Bacillati</taxon>
        <taxon>Bacillota</taxon>
        <taxon>Clostridia</taxon>
        <taxon>Peptostreptococcales</taxon>
        <taxon>Caminicellaceae</taxon>
        <taxon>Maledivibacter</taxon>
    </lineage>
</organism>
<evidence type="ECO:0000313" key="3">
    <source>
        <dbReference type="Proteomes" id="UP000190285"/>
    </source>
</evidence>
<keyword evidence="3" id="KW-1185">Reference proteome</keyword>
<gene>
    <name evidence="2" type="ORF">SAMN02194393_03766</name>
</gene>
<dbReference type="OrthoDB" id="41445at2"/>
<feature type="region of interest" description="Disordered" evidence="1">
    <location>
        <begin position="1"/>
        <end position="22"/>
    </location>
</feature>
<evidence type="ECO:0000313" key="2">
    <source>
        <dbReference type="EMBL" id="SKC82867.1"/>
    </source>
</evidence>
<dbReference type="RefSeq" id="WP_079493719.1">
    <property type="nucleotide sequence ID" value="NZ_FUZT01000010.1"/>
</dbReference>
<name>A0A1T5M3P0_9FIRM</name>
<feature type="compositionally biased region" description="Low complexity" evidence="1">
    <location>
        <begin position="11"/>
        <end position="20"/>
    </location>
</feature>
<protein>
    <submittedName>
        <fullName evidence="2">Uncharacterized protein</fullName>
    </submittedName>
</protein>